<reference evidence="1 2" key="1">
    <citation type="submission" date="2019-10" db="EMBL/GenBank/DDBJ databases">
        <title>Epibacterium sp. nov., isolated from seawater.</title>
        <authorList>
            <person name="Zhang X."/>
            <person name="Li N."/>
        </authorList>
    </citation>
    <scope>NUCLEOTIDE SEQUENCE [LARGE SCALE GENOMIC DNA]</scope>
    <source>
        <strain evidence="1 2">SM1969</strain>
    </source>
</reference>
<comment type="caution">
    <text evidence="1">The sequence shown here is derived from an EMBL/GenBank/DDBJ whole genome shotgun (WGS) entry which is preliminary data.</text>
</comment>
<evidence type="ECO:0000313" key="1">
    <source>
        <dbReference type="EMBL" id="MQY43158.1"/>
    </source>
</evidence>
<protein>
    <submittedName>
        <fullName evidence="1">Uncharacterized protein</fullName>
    </submittedName>
</protein>
<sequence>MSDDTAKPDELWQEMAIAISSAYSISPIRIVPISSSEVHKIASVKRVDTEYMVRLSVTLDREITAVMDGIFRDPLLVDWLGIGSIQRVALSKLLSKVCLDFAFYHEIGHILAGHADKLKSSNLALHELELIKRKTKPSISRKTRQIWEYEADLIAAGYIAKDAARLIEDLQANDVAPDLRLIFGPHQIAVEQVSALMIVACYTLFCHLRDTAMELDLESYHPDPLVRAFVVRDALYSALSAEFPINNELFEILLGARFEEFDTALEEGGVRAGFPLNDAGIERVNSEMSHLANLARAYRATATDMGYVSWSEPTKIRTA</sequence>
<proteinExistence type="predicted"/>
<keyword evidence="2" id="KW-1185">Reference proteome</keyword>
<gene>
    <name evidence="1" type="ORF">GG681_10950</name>
</gene>
<evidence type="ECO:0000313" key="2">
    <source>
        <dbReference type="Proteomes" id="UP000436694"/>
    </source>
</evidence>
<name>A0A844AUP2_9RHOB</name>
<dbReference type="RefSeq" id="WP_153548049.1">
    <property type="nucleotide sequence ID" value="NZ_WIXK01000005.1"/>
</dbReference>
<dbReference type="AlphaFoldDB" id="A0A844AUP2"/>
<organism evidence="1 2">
    <name type="scientific">Tritonibacter aquimaris</name>
    <dbReference type="NCBI Taxonomy" id="2663379"/>
    <lineage>
        <taxon>Bacteria</taxon>
        <taxon>Pseudomonadati</taxon>
        <taxon>Pseudomonadota</taxon>
        <taxon>Alphaproteobacteria</taxon>
        <taxon>Rhodobacterales</taxon>
        <taxon>Paracoccaceae</taxon>
        <taxon>Tritonibacter</taxon>
    </lineage>
</organism>
<dbReference type="EMBL" id="WIXK01000005">
    <property type="protein sequence ID" value="MQY43158.1"/>
    <property type="molecule type" value="Genomic_DNA"/>
</dbReference>
<accession>A0A844AUP2</accession>
<dbReference type="Proteomes" id="UP000436694">
    <property type="component" value="Unassembled WGS sequence"/>
</dbReference>